<accession>A0AAU9N9G9</accession>
<organism evidence="2 3">
    <name type="scientific">Lactuca virosa</name>
    <dbReference type="NCBI Taxonomy" id="75947"/>
    <lineage>
        <taxon>Eukaryota</taxon>
        <taxon>Viridiplantae</taxon>
        <taxon>Streptophyta</taxon>
        <taxon>Embryophyta</taxon>
        <taxon>Tracheophyta</taxon>
        <taxon>Spermatophyta</taxon>
        <taxon>Magnoliopsida</taxon>
        <taxon>eudicotyledons</taxon>
        <taxon>Gunneridae</taxon>
        <taxon>Pentapetalae</taxon>
        <taxon>asterids</taxon>
        <taxon>campanulids</taxon>
        <taxon>Asterales</taxon>
        <taxon>Asteraceae</taxon>
        <taxon>Cichorioideae</taxon>
        <taxon>Cichorieae</taxon>
        <taxon>Lactucinae</taxon>
        <taxon>Lactuca</taxon>
    </lineage>
</organism>
<feature type="compositionally biased region" description="Basic residues" evidence="1">
    <location>
        <begin position="42"/>
        <end position="56"/>
    </location>
</feature>
<evidence type="ECO:0000313" key="2">
    <source>
        <dbReference type="EMBL" id="CAH1433908.1"/>
    </source>
</evidence>
<sequence>MTILYIYTLDNGQGNQLPTQQKDPGQINLKLTSRMSKTHSATAHHHHHHESSKKNHKETPHKLLDTPPYSNIYFMGDGFERLSPQPQANVRVTNYYDRKQKYGFIQNEDDVDTNVDAEAANFY</sequence>
<comment type="caution">
    <text evidence="2">The sequence shown here is derived from an EMBL/GenBank/DDBJ whole genome shotgun (WGS) entry which is preliminary data.</text>
</comment>
<dbReference type="EMBL" id="CAKMRJ010003334">
    <property type="protein sequence ID" value="CAH1433908.1"/>
    <property type="molecule type" value="Genomic_DNA"/>
</dbReference>
<keyword evidence="3" id="KW-1185">Reference proteome</keyword>
<proteinExistence type="predicted"/>
<protein>
    <submittedName>
        <fullName evidence="2">Uncharacterized protein</fullName>
    </submittedName>
</protein>
<dbReference type="AlphaFoldDB" id="A0AAU9N9G9"/>
<name>A0AAU9N9G9_9ASTR</name>
<evidence type="ECO:0000256" key="1">
    <source>
        <dbReference type="SAM" id="MobiDB-lite"/>
    </source>
</evidence>
<evidence type="ECO:0000313" key="3">
    <source>
        <dbReference type="Proteomes" id="UP001157418"/>
    </source>
</evidence>
<gene>
    <name evidence="2" type="ORF">LVIROSA_LOCUS20469</name>
</gene>
<dbReference type="Proteomes" id="UP001157418">
    <property type="component" value="Unassembled WGS sequence"/>
</dbReference>
<feature type="region of interest" description="Disordered" evidence="1">
    <location>
        <begin position="32"/>
        <end position="66"/>
    </location>
</feature>
<reference evidence="2 3" key="1">
    <citation type="submission" date="2022-01" db="EMBL/GenBank/DDBJ databases">
        <authorList>
            <person name="Xiong W."/>
            <person name="Schranz E."/>
        </authorList>
    </citation>
    <scope>NUCLEOTIDE SEQUENCE [LARGE SCALE GENOMIC DNA]</scope>
</reference>